<keyword evidence="3" id="KW-1133">Transmembrane helix</keyword>
<dbReference type="Pfam" id="PF08263">
    <property type="entry name" value="LRRNT_2"/>
    <property type="match status" value="1"/>
</dbReference>
<evidence type="ECO:0000256" key="2">
    <source>
        <dbReference type="ARBA" id="ARBA00022737"/>
    </source>
</evidence>
<reference evidence="5" key="1">
    <citation type="journal article" date="2014" name="Nat. Commun.">
        <title>The emerging biofuel crop Camelina sativa retains a highly undifferentiated hexaploid genome structure.</title>
        <authorList>
            <person name="Kagale S."/>
            <person name="Koh C."/>
            <person name="Nixon J."/>
            <person name="Bollina V."/>
            <person name="Clarke W.E."/>
            <person name="Tuteja R."/>
            <person name="Spillane C."/>
            <person name="Robinson S.J."/>
            <person name="Links M.G."/>
            <person name="Clarke C."/>
            <person name="Higgins E.E."/>
            <person name="Huebert T."/>
            <person name="Sharpe A.G."/>
            <person name="Parkin I.A."/>
        </authorList>
    </citation>
    <scope>NUCLEOTIDE SEQUENCE [LARGE SCALE GENOMIC DNA]</scope>
    <source>
        <strain evidence="5">cv. DH55</strain>
    </source>
</reference>
<dbReference type="InterPro" id="IPR032675">
    <property type="entry name" value="LRR_dom_sf"/>
</dbReference>
<keyword evidence="1" id="KW-0433">Leucine-rich repeat</keyword>
<evidence type="ECO:0000313" key="6">
    <source>
        <dbReference type="RefSeq" id="XP_010507270.1"/>
    </source>
</evidence>
<evidence type="ECO:0000256" key="3">
    <source>
        <dbReference type="SAM" id="Phobius"/>
    </source>
</evidence>
<name>A0ABM0YX79_CAMSA</name>
<keyword evidence="2" id="KW-0677">Repeat</keyword>
<evidence type="ECO:0000256" key="1">
    <source>
        <dbReference type="ARBA" id="ARBA00022614"/>
    </source>
</evidence>
<accession>A0ABM0YX79</accession>
<dbReference type="RefSeq" id="XP_010507270.1">
    <property type="nucleotide sequence ID" value="XM_010508968.1"/>
</dbReference>
<gene>
    <name evidence="6" type="primary">LOC104783865</name>
</gene>
<dbReference type="Gene3D" id="3.80.10.10">
    <property type="entry name" value="Ribonuclease Inhibitor"/>
    <property type="match status" value="1"/>
</dbReference>
<dbReference type="GeneID" id="104783865"/>
<keyword evidence="5" id="KW-1185">Reference proteome</keyword>
<evidence type="ECO:0000313" key="5">
    <source>
        <dbReference type="Proteomes" id="UP000694864"/>
    </source>
</evidence>
<organism evidence="5 6">
    <name type="scientific">Camelina sativa</name>
    <name type="common">False flax</name>
    <name type="synonym">Myagrum sativum</name>
    <dbReference type="NCBI Taxonomy" id="90675"/>
    <lineage>
        <taxon>Eukaryota</taxon>
        <taxon>Viridiplantae</taxon>
        <taxon>Streptophyta</taxon>
        <taxon>Embryophyta</taxon>
        <taxon>Tracheophyta</taxon>
        <taxon>Spermatophyta</taxon>
        <taxon>Magnoliopsida</taxon>
        <taxon>eudicotyledons</taxon>
        <taxon>Gunneridae</taxon>
        <taxon>Pentapetalae</taxon>
        <taxon>rosids</taxon>
        <taxon>malvids</taxon>
        <taxon>Brassicales</taxon>
        <taxon>Brassicaceae</taxon>
        <taxon>Camelineae</taxon>
        <taxon>Camelina</taxon>
    </lineage>
</organism>
<keyword evidence="3" id="KW-0472">Membrane</keyword>
<feature type="domain" description="Leucine-rich repeat-containing N-terminal plant-type" evidence="4">
    <location>
        <begin position="13"/>
        <end position="49"/>
    </location>
</feature>
<proteinExistence type="predicted"/>
<protein>
    <submittedName>
        <fullName evidence="6">Uncharacterized protein LOC104783865</fullName>
    </submittedName>
</protein>
<keyword evidence="3" id="KW-0812">Transmembrane</keyword>
<dbReference type="Proteomes" id="UP000694864">
    <property type="component" value="Chromosome 4"/>
</dbReference>
<dbReference type="InterPro" id="IPR013210">
    <property type="entry name" value="LRR_N_plant-typ"/>
</dbReference>
<reference evidence="6" key="2">
    <citation type="submission" date="2025-08" db="UniProtKB">
        <authorList>
            <consortium name="RefSeq"/>
        </authorList>
    </citation>
    <scope>IDENTIFICATION</scope>
    <source>
        <tissue evidence="6">Leaf</tissue>
    </source>
</reference>
<evidence type="ECO:0000259" key="4">
    <source>
        <dbReference type="Pfam" id="PF08263"/>
    </source>
</evidence>
<feature type="transmembrane region" description="Helical" evidence="3">
    <location>
        <begin position="309"/>
        <end position="328"/>
    </location>
</feature>
<sequence length="333" mass="38294">MLLEAHGFTDEIDKQALFEFKSQVSENKRAILSSWNNSFPLCSWKGVTCGRKHKKSYWFGPWRIAIGRSDITFSWYMPPKPNTGKKPTGPVVKLTNQELGQLERDNKKTAKSAKMVNPIILRPDEAGVLRNQEGHVCNEQGQKLDAEGQFIQEELVVADKNARCVDQRNDGIDRRNQEGIDRRNIDVDRRNARAGANGADLDGNNQQNFQARWDNNGEFVKTLADFNRPDLFYENRSTIIPPPFPRNDFELKPTYFALVGQRPFQNLPHEKPLDHIEHFEDIVTSIKANVVTEDYLYCKLFPYSLAGEASHWLLLIVYFIISVIVSQVRQKWS</sequence>